<proteinExistence type="predicted"/>
<keyword evidence="2" id="KW-1185">Reference proteome</keyword>
<evidence type="ECO:0000313" key="1">
    <source>
        <dbReference type="EMBL" id="KAF8903493.1"/>
    </source>
</evidence>
<sequence length="279" mass="32635">MLAPLFARLSLPSLGSIYFSEISFFIDQHAQRRAKRLFRTLSSGSNESLIRYIRSFNLIFYPPRTRTTHYDRLWRKPEGKLDRLAEKFRLEDNYLLKVLELVSYSLVLERLEIRNDNRLFKWTQLSDSIVSLLNAIRCRPSLKSLRLVCFQDVDRSFVIGQGATNRIHELQLHNRDFMPFNPLQQPLFNEPIESLAEIEKIDVFYIRFFVAFSPTSPQLPCQYLPNLGNLSTPLYSGFTLSNIIWKLPSLLPELCIPSKLRTSQHPSLLIPILHTMRYA</sequence>
<protein>
    <submittedName>
        <fullName evidence="1">Uncharacterized protein</fullName>
    </submittedName>
</protein>
<dbReference type="EMBL" id="JADNYJ010000030">
    <property type="protein sequence ID" value="KAF8903493.1"/>
    <property type="molecule type" value="Genomic_DNA"/>
</dbReference>
<dbReference type="AlphaFoldDB" id="A0A9P5NR17"/>
<dbReference type="Proteomes" id="UP000724874">
    <property type="component" value="Unassembled WGS sequence"/>
</dbReference>
<organism evidence="1 2">
    <name type="scientific">Gymnopilus junonius</name>
    <name type="common">Spectacular rustgill mushroom</name>
    <name type="synonym">Gymnopilus spectabilis subsp. junonius</name>
    <dbReference type="NCBI Taxonomy" id="109634"/>
    <lineage>
        <taxon>Eukaryota</taxon>
        <taxon>Fungi</taxon>
        <taxon>Dikarya</taxon>
        <taxon>Basidiomycota</taxon>
        <taxon>Agaricomycotina</taxon>
        <taxon>Agaricomycetes</taxon>
        <taxon>Agaricomycetidae</taxon>
        <taxon>Agaricales</taxon>
        <taxon>Agaricineae</taxon>
        <taxon>Hymenogastraceae</taxon>
        <taxon>Gymnopilus</taxon>
    </lineage>
</organism>
<gene>
    <name evidence="1" type="ORF">CPB84DRAFT_1774311</name>
</gene>
<comment type="caution">
    <text evidence="1">The sequence shown here is derived from an EMBL/GenBank/DDBJ whole genome shotgun (WGS) entry which is preliminary data.</text>
</comment>
<reference evidence="1" key="1">
    <citation type="submission" date="2020-11" db="EMBL/GenBank/DDBJ databases">
        <authorList>
            <consortium name="DOE Joint Genome Institute"/>
            <person name="Ahrendt S."/>
            <person name="Riley R."/>
            <person name="Andreopoulos W."/>
            <person name="LaButti K."/>
            <person name="Pangilinan J."/>
            <person name="Ruiz-duenas F.J."/>
            <person name="Barrasa J.M."/>
            <person name="Sanchez-Garcia M."/>
            <person name="Camarero S."/>
            <person name="Miyauchi S."/>
            <person name="Serrano A."/>
            <person name="Linde D."/>
            <person name="Babiker R."/>
            <person name="Drula E."/>
            <person name="Ayuso-Fernandez I."/>
            <person name="Pacheco R."/>
            <person name="Padilla G."/>
            <person name="Ferreira P."/>
            <person name="Barriuso J."/>
            <person name="Kellner H."/>
            <person name="Castanera R."/>
            <person name="Alfaro M."/>
            <person name="Ramirez L."/>
            <person name="Pisabarro A.G."/>
            <person name="Kuo A."/>
            <person name="Tritt A."/>
            <person name="Lipzen A."/>
            <person name="He G."/>
            <person name="Yan M."/>
            <person name="Ng V."/>
            <person name="Cullen D."/>
            <person name="Martin F."/>
            <person name="Rosso M.-N."/>
            <person name="Henrissat B."/>
            <person name="Hibbett D."/>
            <person name="Martinez A.T."/>
            <person name="Grigoriev I.V."/>
        </authorList>
    </citation>
    <scope>NUCLEOTIDE SEQUENCE</scope>
    <source>
        <strain evidence="1">AH 44721</strain>
    </source>
</reference>
<evidence type="ECO:0000313" key="2">
    <source>
        <dbReference type="Proteomes" id="UP000724874"/>
    </source>
</evidence>
<name>A0A9P5NR17_GYMJU</name>
<accession>A0A9P5NR17</accession>